<gene>
    <name evidence="1" type="ORF">SAMN04488132_102131</name>
</gene>
<protein>
    <submittedName>
        <fullName evidence="1">Uncharacterized protein</fullName>
    </submittedName>
</protein>
<dbReference type="OrthoDB" id="2966407at2"/>
<dbReference type="Proteomes" id="UP000190888">
    <property type="component" value="Unassembled WGS sequence"/>
</dbReference>
<name>A0A1T4KV38_9BACT</name>
<accession>A0A1T4KV38</accession>
<proteinExistence type="predicted"/>
<dbReference type="STRING" id="413434.SAMN04488132_102131"/>
<evidence type="ECO:0000313" key="1">
    <source>
        <dbReference type="EMBL" id="SJZ46228.1"/>
    </source>
</evidence>
<evidence type="ECO:0000313" key="2">
    <source>
        <dbReference type="Proteomes" id="UP000190888"/>
    </source>
</evidence>
<dbReference type="RefSeq" id="WP_078830106.1">
    <property type="nucleotide sequence ID" value="NZ_FUWH01000002.1"/>
</dbReference>
<keyword evidence="2" id="KW-1185">Reference proteome</keyword>
<dbReference type="EMBL" id="FUWH01000002">
    <property type="protein sequence ID" value="SJZ46228.1"/>
    <property type="molecule type" value="Genomic_DNA"/>
</dbReference>
<reference evidence="1 2" key="1">
    <citation type="submission" date="2017-02" db="EMBL/GenBank/DDBJ databases">
        <authorList>
            <person name="Peterson S.W."/>
        </authorList>
    </citation>
    <scope>NUCLEOTIDE SEQUENCE [LARGE SCALE GENOMIC DNA]</scope>
    <source>
        <strain evidence="1 2">DSM 22335</strain>
    </source>
</reference>
<sequence length="310" mass="35486">MSILGGLGLSVGELLAGKLADAGYKELTKKQISEYESALYDIIERTNKEFEKKCPVEEKGGIPFYKSQTLLDVLLGFRLSNRFDEKYLGAAIKADDRIIAPTKEQLQLYFEIFDRQLESIPKIKALNITSNYKEEIFLIHEALQRIEQQHSAYLALAKQQMAIQLQPDVEFRVFCQRTQRNFPYDKMGLFLEMTNHSASISINQIKVIVRCEAQGDCKGFNTWFMTTGNLKPGEQQRIESFFEYEGLIASSFPEGSVDHSGVGETRDFLPHPAYEVYPLSVMTEFLPRYKGAEMVKDTLSLFLFVKRKKP</sequence>
<organism evidence="1 2">
    <name type="scientific">Sediminibacterium ginsengisoli</name>
    <dbReference type="NCBI Taxonomy" id="413434"/>
    <lineage>
        <taxon>Bacteria</taxon>
        <taxon>Pseudomonadati</taxon>
        <taxon>Bacteroidota</taxon>
        <taxon>Chitinophagia</taxon>
        <taxon>Chitinophagales</taxon>
        <taxon>Chitinophagaceae</taxon>
        <taxon>Sediminibacterium</taxon>
    </lineage>
</organism>
<dbReference type="AlphaFoldDB" id="A0A1T4KV38"/>